<dbReference type="Proteomes" id="UP000271974">
    <property type="component" value="Unassembled WGS sequence"/>
</dbReference>
<dbReference type="PANTHER" id="PTHR13030">
    <property type="entry name" value="NUDIX HYDROLASE"/>
    <property type="match status" value="1"/>
</dbReference>
<reference evidence="1 2" key="1">
    <citation type="submission" date="2019-01" db="EMBL/GenBank/DDBJ databases">
        <title>A draft genome assembly of the solar-powered sea slug Elysia chlorotica.</title>
        <authorList>
            <person name="Cai H."/>
            <person name="Li Q."/>
            <person name="Fang X."/>
            <person name="Li J."/>
            <person name="Curtis N.E."/>
            <person name="Altenburger A."/>
            <person name="Shibata T."/>
            <person name="Feng M."/>
            <person name="Maeda T."/>
            <person name="Schwartz J.A."/>
            <person name="Shigenobu S."/>
            <person name="Lundholm N."/>
            <person name="Nishiyama T."/>
            <person name="Yang H."/>
            <person name="Hasebe M."/>
            <person name="Li S."/>
            <person name="Pierce S.K."/>
            <person name="Wang J."/>
        </authorList>
    </citation>
    <scope>NUCLEOTIDE SEQUENCE [LARGE SCALE GENOMIC DNA]</scope>
    <source>
        <strain evidence="1">EC2010</strain>
        <tissue evidence="1">Whole organism of an adult</tissue>
    </source>
</reference>
<dbReference type="EMBL" id="RQTK01000160">
    <property type="protein sequence ID" value="RUS85781.1"/>
    <property type="molecule type" value="Genomic_DNA"/>
</dbReference>
<name>A0A433TW26_ELYCH</name>
<dbReference type="GO" id="GO:0047631">
    <property type="term" value="F:ADP-ribose diphosphatase activity"/>
    <property type="evidence" value="ECO:0007669"/>
    <property type="project" value="InterPro"/>
</dbReference>
<dbReference type="AlphaFoldDB" id="A0A433TW26"/>
<accession>A0A433TW26</accession>
<gene>
    <name evidence="1" type="ORF">EGW08_006495</name>
</gene>
<dbReference type="PANTHER" id="PTHR13030:SF8">
    <property type="entry name" value="ADP-RIBOSE PYROPHOSPHATASE, MITOCHONDRIAL"/>
    <property type="match status" value="1"/>
</dbReference>
<dbReference type="InterPro" id="IPR039989">
    <property type="entry name" value="NUDT9"/>
</dbReference>
<feature type="non-terminal residue" evidence="1">
    <location>
        <position position="1"/>
    </location>
</feature>
<comment type="caution">
    <text evidence="1">The sequence shown here is derived from an EMBL/GenBank/DDBJ whole genome shotgun (WGS) entry which is preliminary data.</text>
</comment>
<evidence type="ECO:0000313" key="2">
    <source>
        <dbReference type="Proteomes" id="UP000271974"/>
    </source>
</evidence>
<proteinExistence type="predicted"/>
<sequence length="119" mass="13485">GVCAPDLDPVEILKREVIDISDSEELRGHFTEVSEVAKNNSKEIYRGYADDPRNTDNAWLETRVVNYHIDNHKLIEHLTMRASEDVKSVSWQTVSSSLPLHGSHSVFLKWVAEAHNAAF</sequence>
<dbReference type="OrthoDB" id="9972248at2759"/>
<keyword evidence="2" id="KW-1185">Reference proteome</keyword>
<dbReference type="Gene3D" id="3.90.79.10">
    <property type="entry name" value="Nucleoside Triphosphate Pyrophosphohydrolase"/>
    <property type="match status" value="1"/>
</dbReference>
<organism evidence="1 2">
    <name type="scientific">Elysia chlorotica</name>
    <name type="common">Eastern emerald elysia</name>
    <name type="synonym">Sea slug</name>
    <dbReference type="NCBI Taxonomy" id="188477"/>
    <lineage>
        <taxon>Eukaryota</taxon>
        <taxon>Metazoa</taxon>
        <taxon>Spiralia</taxon>
        <taxon>Lophotrochozoa</taxon>
        <taxon>Mollusca</taxon>
        <taxon>Gastropoda</taxon>
        <taxon>Heterobranchia</taxon>
        <taxon>Euthyneura</taxon>
        <taxon>Panpulmonata</taxon>
        <taxon>Sacoglossa</taxon>
        <taxon>Placobranchoidea</taxon>
        <taxon>Plakobranchidae</taxon>
        <taxon>Elysia</taxon>
    </lineage>
</organism>
<protein>
    <submittedName>
        <fullName evidence="1">Uncharacterized protein</fullName>
    </submittedName>
</protein>
<evidence type="ECO:0000313" key="1">
    <source>
        <dbReference type="EMBL" id="RUS85781.1"/>
    </source>
</evidence>